<organism evidence="2 3">
    <name type="scientific">Cladosporium halotolerans</name>
    <dbReference type="NCBI Taxonomy" id="1052096"/>
    <lineage>
        <taxon>Eukaryota</taxon>
        <taxon>Fungi</taxon>
        <taxon>Dikarya</taxon>
        <taxon>Ascomycota</taxon>
        <taxon>Pezizomycotina</taxon>
        <taxon>Dothideomycetes</taxon>
        <taxon>Dothideomycetidae</taxon>
        <taxon>Cladosporiales</taxon>
        <taxon>Cladosporiaceae</taxon>
        <taxon>Cladosporium</taxon>
    </lineage>
</organism>
<name>A0AB34KVA2_9PEZI</name>
<gene>
    <name evidence="2" type="ORF">WHR41_03427</name>
</gene>
<feature type="region of interest" description="Disordered" evidence="1">
    <location>
        <begin position="1"/>
        <end position="34"/>
    </location>
</feature>
<protein>
    <recommendedName>
        <fullName evidence="4">AB hydrolase-1 domain-containing protein</fullName>
    </recommendedName>
</protein>
<dbReference type="InterPro" id="IPR029058">
    <property type="entry name" value="AB_hydrolase_fold"/>
</dbReference>
<evidence type="ECO:0000313" key="2">
    <source>
        <dbReference type="EMBL" id="KAL1587957.1"/>
    </source>
</evidence>
<proteinExistence type="predicted"/>
<keyword evidence="3" id="KW-1185">Reference proteome</keyword>
<evidence type="ECO:0000313" key="3">
    <source>
        <dbReference type="Proteomes" id="UP000803884"/>
    </source>
</evidence>
<accession>A0AB34KVA2</accession>
<dbReference type="Gene3D" id="3.40.50.1820">
    <property type="entry name" value="alpha/beta hydrolase"/>
    <property type="match status" value="1"/>
</dbReference>
<dbReference type="Proteomes" id="UP000803884">
    <property type="component" value="Unassembled WGS sequence"/>
</dbReference>
<comment type="caution">
    <text evidence="2">The sequence shown here is derived from an EMBL/GenBank/DDBJ whole genome shotgun (WGS) entry which is preliminary data.</text>
</comment>
<dbReference type="RefSeq" id="XP_069231062.1">
    <property type="nucleotide sequence ID" value="XM_069372033.1"/>
</dbReference>
<dbReference type="AlphaFoldDB" id="A0AB34KVA2"/>
<evidence type="ECO:0000256" key="1">
    <source>
        <dbReference type="SAM" id="MobiDB-lite"/>
    </source>
</evidence>
<dbReference type="SUPFAM" id="SSF53474">
    <property type="entry name" value="alpha/beta-Hydrolases"/>
    <property type="match status" value="1"/>
</dbReference>
<dbReference type="EMBL" id="JAAQHG020000008">
    <property type="protein sequence ID" value="KAL1587957.1"/>
    <property type="molecule type" value="Genomic_DNA"/>
</dbReference>
<dbReference type="GeneID" id="96004871"/>
<reference evidence="2 3" key="1">
    <citation type="journal article" date="2020" name="Microbiol. Resour. Announc.">
        <title>Draft Genome Sequence of a Cladosporium Species Isolated from the Mesophotic Ascidian Didemnum maculosum.</title>
        <authorList>
            <person name="Gioti A."/>
            <person name="Siaperas R."/>
            <person name="Nikolaivits E."/>
            <person name="Le Goff G."/>
            <person name="Ouazzani J."/>
            <person name="Kotoulas G."/>
            <person name="Topakas E."/>
        </authorList>
    </citation>
    <scope>NUCLEOTIDE SEQUENCE [LARGE SCALE GENOMIC DNA]</scope>
    <source>
        <strain evidence="2 3">TM138-S3</strain>
    </source>
</reference>
<sequence>MSFEKSRRYSRPVLHPISLPPQSSDSSHDNARAQIGPQIHGDSWVVTTHTFLGTTNRVNPTCWPSYRFHDDPAGIPDNDALHTCYQSESAHSRGPEHEHHIFDENYQDSDEEVPPPPRFAVKRYAPPKTGEGGLTLVVMPGMHVPTETFEPMIESILTETHCSGFKIAEIWSVSMPSSGQTAMVNLPSYLYGNCKDIARDLLLFLTLYLPLHPGQSLPSQLPPRKLQPSNIQPARRNLHVLAHSMGAQSALLIAAHAPDLFASLTLFDPAIIPPGDIGTAFFKIPKDRLAFGFPFHHQDTASLRASLDVNRRTKGWDPRVKQLYAEHGLSPDGKLIAHPRLEWALYYDQETALQCFDRLGDVKAPMNFVVPKRPLAVPLGMLEEIVKGLHGRNKLTVLHGVTHSLCHEKVEECAGVVVGWLMDLRRMREARL</sequence>
<evidence type="ECO:0008006" key="4">
    <source>
        <dbReference type="Google" id="ProtNLM"/>
    </source>
</evidence>